<keyword evidence="2" id="KW-0413">Isomerase</keyword>
<evidence type="ECO:0000256" key="2">
    <source>
        <dbReference type="ARBA" id="ARBA00023235"/>
    </source>
</evidence>
<dbReference type="STRING" id="1333998.M2A_2933"/>
<dbReference type="PANTHER" id="PTHR13774:SF17">
    <property type="entry name" value="PHENAZINE BIOSYNTHESIS-LIKE DOMAIN-CONTAINING PROTEIN"/>
    <property type="match status" value="1"/>
</dbReference>
<evidence type="ECO:0000313" key="5">
    <source>
        <dbReference type="Proteomes" id="UP000028702"/>
    </source>
</evidence>
<sequence length="273" mass="29171">MELPIYQVDAFAEKPFEGNPAAIVPLTSWLPEEVMLAIAAENNLAETAFFVPAPGGADAAGGRYHLRWFTPTVEVDLCGHATLASAHVLFTHLAPGLKDVRFETRSGELTVTREESGRLQMDFPARPMKPAAAPEGLAEALGTRPLGVLKGVNLMALFDKAEDVAALRPDVLKLMRLCAPLNVGLIASAPGQEGSGIDYVSRFFAPAHGINEDPVTGSAHCDSGPYWAKRLGKDALVARQISKRGGTVHLRIKGERVELAGTCADFLQGTIHI</sequence>
<dbReference type="Proteomes" id="UP000028702">
    <property type="component" value="Unassembled WGS sequence"/>
</dbReference>
<comment type="similarity">
    <text evidence="1">Belongs to the PhzF family.</text>
</comment>
<reference evidence="4 5" key="1">
    <citation type="submission" date="2014-07" db="EMBL/GenBank/DDBJ databases">
        <title>Tepidicaulis marinum gen. nov., sp. nov., a novel marine bacterium denitrifying nitrate to nitrous oxide strictly under microaerobic conditions.</title>
        <authorList>
            <person name="Takeuchi M."/>
            <person name="Yamagishi T."/>
            <person name="Kamagata Y."/>
            <person name="Oshima K."/>
            <person name="Hattori M."/>
            <person name="Katayama T."/>
            <person name="Hanada S."/>
            <person name="Tamaki H."/>
            <person name="Marumo K."/>
            <person name="Maeda H."/>
            <person name="Nedachi M."/>
            <person name="Iwasaki W."/>
            <person name="Suwa Y."/>
            <person name="Sakata S."/>
        </authorList>
    </citation>
    <scope>NUCLEOTIDE SEQUENCE [LARGE SCALE GENOMIC DNA]</scope>
    <source>
        <strain evidence="4 5">MA2</strain>
    </source>
</reference>
<dbReference type="GO" id="GO:0005737">
    <property type="term" value="C:cytoplasm"/>
    <property type="evidence" value="ECO:0007669"/>
    <property type="project" value="TreeGrafter"/>
</dbReference>
<dbReference type="GO" id="GO:0016853">
    <property type="term" value="F:isomerase activity"/>
    <property type="evidence" value="ECO:0007669"/>
    <property type="project" value="UniProtKB-KW"/>
</dbReference>
<evidence type="ECO:0000256" key="1">
    <source>
        <dbReference type="ARBA" id="ARBA00008270"/>
    </source>
</evidence>
<dbReference type="eggNOG" id="COG0384">
    <property type="taxonomic scope" value="Bacteria"/>
</dbReference>
<comment type="caution">
    <text evidence="4">The sequence shown here is derived from an EMBL/GenBank/DDBJ whole genome shotgun (WGS) entry which is preliminary data.</text>
</comment>
<protein>
    <submittedName>
        <fullName evidence="4">PhzF family phenazine biosynthesis protein</fullName>
    </submittedName>
</protein>
<proteinExistence type="inferred from homology"/>
<evidence type="ECO:0000256" key="3">
    <source>
        <dbReference type="PIRSR" id="PIRSR016184-1"/>
    </source>
</evidence>
<dbReference type="AlphaFoldDB" id="A0A081BEG6"/>
<dbReference type="PANTHER" id="PTHR13774">
    <property type="entry name" value="PHENAZINE BIOSYNTHESIS PROTEIN"/>
    <property type="match status" value="1"/>
</dbReference>
<dbReference type="Pfam" id="PF02567">
    <property type="entry name" value="PhzC-PhzF"/>
    <property type="match status" value="1"/>
</dbReference>
<gene>
    <name evidence="4" type="ORF">M2A_2933</name>
</gene>
<feature type="active site" evidence="3">
    <location>
        <position position="46"/>
    </location>
</feature>
<dbReference type="SUPFAM" id="SSF54506">
    <property type="entry name" value="Diaminopimelate epimerase-like"/>
    <property type="match status" value="1"/>
</dbReference>
<dbReference type="EMBL" id="BBIO01000019">
    <property type="protein sequence ID" value="GAK46434.1"/>
    <property type="molecule type" value="Genomic_DNA"/>
</dbReference>
<accession>A0A081BEG6</accession>
<dbReference type="Gene3D" id="3.10.310.10">
    <property type="entry name" value="Diaminopimelate Epimerase, Chain A, domain 1"/>
    <property type="match status" value="2"/>
</dbReference>
<keyword evidence="5" id="KW-1185">Reference proteome</keyword>
<dbReference type="InterPro" id="IPR003719">
    <property type="entry name" value="Phenazine_PhzF-like"/>
</dbReference>
<dbReference type="PIRSF" id="PIRSF016184">
    <property type="entry name" value="PhzC_PhzF"/>
    <property type="match status" value="1"/>
</dbReference>
<organism evidence="4 5">
    <name type="scientific">Tepidicaulis marinus</name>
    <dbReference type="NCBI Taxonomy" id="1333998"/>
    <lineage>
        <taxon>Bacteria</taxon>
        <taxon>Pseudomonadati</taxon>
        <taxon>Pseudomonadota</taxon>
        <taxon>Alphaproteobacteria</taxon>
        <taxon>Hyphomicrobiales</taxon>
        <taxon>Parvibaculaceae</taxon>
        <taxon>Tepidicaulis</taxon>
    </lineage>
</organism>
<dbReference type="RefSeq" id="WP_045449028.1">
    <property type="nucleotide sequence ID" value="NZ_BBIO01000019.1"/>
</dbReference>
<name>A0A081BEG6_9HYPH</name>
<evidence type="ECO:0000313" key="4">
    <source>
        <dbReference type="EMBL" id="GAK46434.1"/>
    </source>
</evidence>
<dbReference type="NCBIfam" id="TIGR00654">
    <property type="entry name" value="PhzF_family"/>
    <property type="match status" value="1"/>
</dbReference>